<dbReference type="PANTHER" id="PTHR32089:SF112">
    <property type="entry name" value="LYSOZYME-LIKE PROTEIN-RELATED"/>
    <property type="match status" value="1"/>
</dbReference>
<dbReference type="CDD" id="cd06225">
    <property type="entry name" value="HAMP"/>
    <property type="match status" value="1"/>
</dbReference>
<dbReference type="Gene3D" id="6.10.340.10">
    <property type="match status" value="1"/>
</dbReference>
<dbReference type="SUPFAM" id="SSF58104">
    <property type="entry name" value="Methyl-accepting chemotaxis protein (MCP) signaling domain"/>
    <property type="match status" value="1"/>
</dbReference>
<gene>
    <name evidence="3" type="ORF">acsn021_40320</name>
</gene>
<keyword evidence="4" id="KW-1185">Reference proteome</keyword>
<name>A0A6S6QZ35_9FIRM</name>
<evidence type="ECO:0000313" key="4">
    <source>
        <dbReference type="Proteomes" id="UP000515561"/>
    </source>
</evidence>
<organism evidence="3 4">
    <name type="scientific">Anaerocolumna cellulosilytica</name>
    <dbReference type="NCBI Taxonomy" id="433286"/>
    <lineage>
        <taxon>Bacteria</taxon>
        <taxon>Bacillati</taxon>
        <taxon>Bacillota</taxon>
        <taxon>Clostridia</taxon>
        <taxon>Lachnospirales</taxon>
        <taxon>Lachnospiraceae</taxon>
        <taxon>Anaerocolumna</taxon>
    </lineage>
</organism>
<keyword evidence="1" id="KW-0807">Transducer</keyword>
<comment type="similarity">
    <text evidence="2">Belongs to the methyl-accepting chemotaxis (MCP) protein family.</text>
</comment>
<dbReference type="SMART" id="SM00304">
    <property type="entry name" value="HAMP"/>
    <property type="match status" value="1"/>
</dbReference>
<reference evidence="3 4" key="1">
    <citation type="journal article" date="2016" name="Int. J. Syst. Evol. Microbiol.">
        <title>Descriptions of Anaerotaenia torta gen. nov., sp. nov. and Anaerocolumna cellulosilytica gen. nov., sp. nov. isolated from a methanogenic reactor of cattle waste.</title>
        <authorList>
            <person name="Uek A."/>
            <person name="Ohtaki Y."/>
            <person name="Kaku N."/>
            <person name="Ueki K."/>
        </authorList>
    </citation>
    <scope>NUCLEOTIDE SEQUENCE [LARGE SCALE GENOMIC DNA]</scope>
    <source>
        <strain evidence="3 4">SN021</strain>
    </source>
</reference>
<dbReference type="Pfam" id="PF00672">
    <property type="entry name" value="HAMP"/>
    <property type="match status" value="1"/>
</dbReference>
<dbReference type="AlphaFoldDB" id="A0A6S6QZ35"/>
<dbReference type="InterPro" id="IPR003660">
    <property type="entry name" value="HAMP_dom"/>
</dbReference>
<dbReference type="SMART" id="SM00283">
    <property type="entry name" value="MA"/>
    <property type="match status" value="1"/>
</dbReference>
<protein>
    <submittedName>
        <fullName evidence="3">Uncharacterized protein</fullName>
    </submittedName>
</protein>
<evidence type="ECO:0000256" key="2">
    <source>
        <dbReference type="ARBA" id="ARBA00029447"/>
    </source>
</evidence>
<dbReference type="GO" id="GO:0016020">
    <property type="term" value="C:membrane"/>
    <property type="evidence" value="ECO:0007669"/>
    <property type="project" value="InterPro"/>
</dbReference>
<dbReference type="Gene3D" id="1.10.287.950">
    <property type="entry name" value="Methyl-accepting chemotaxis protein"/>
    <property type="match status" value="1"/>
</dbReference>
<evidence type="ECO:0000256" key="1">
    <source>
        <dbReference type="ARBA" id="ARBA00023224"/>
    </source>
</evidence>
<dbReference type="KEGG" id="acel:acsn021_40320"/>
<evidence type="ECO:0000313" key="3">
    <source>
        <dbReference type="EMBL" id="BCJ96463.1"/>
    </source>
</evidence>
<dbReference type="PANTHER" id="PTHR32089">
    <property type="entry name" value="METHYL-ACCEPTING CHEMOTAXIS PROTEIN MCPB"/>
    <property type="match status" value="1"/>
</dbReference>
<dbReference type="PROSITE" id="PS50111">
    <property type="entry name" value="CHEMOTAXIS_TRANSDUC_2"/>
    <property type="match status" value="1"/>
</dbReference>
<dbReference type="PROSITE" id="PS50885">
    <property type="entry name" value="HAMP"/>
    <property type="match status" value="1"/>
</dbReference>
<dbReference type="GO" id="GO:0007165">
    <property type="term" value="P:signal transduction"/>
    <property type="evidence" value="ECO:0007669"/>
    <property type="project" value="UniProtKB-KW"/>
</dbReference>
<dbReference type="EMBL" id="AP023367">
    <property type="protein sequence ID" value="BCJ96463.1"/>
    <property type="molecule type" value="Genomic_DNA"/>
</dbReference>
<dbReference type="InterPro" id="IPR004089">
    <property type="entry name" value="MCPsignal_dom"/>
</dbReference>
<dbReference type="Proteomes" id="UP000515561">
    <property type="component" value="Chromosome"/>
</dbReference>
<dbReference type="RefSeq" id="WP_184095269.1">
    <property type="nucleotide sequence ID" value="NZ_AP023367.1"/>
</dbReference>
<sequence length="706" mass="77077">MKAKTKPAKEKPVKVKKQKMKKMKLEREAFKTRGGIAFKLVLGFMVPVFFVILVGTIAYTMASDAIVNNYKKSSLQSIEMTSEYMRFGLDSVEATGLQYIMDTDMKNYFNGMYKDKPLDASRLMQDIKKNFIAKQVSDVFIENIHVLAKNAGAMTTSSSAEKDMYEPFLASEGGKGLGDNSHSSYWLGMDPELDAKLGIKTNKYALRFVRGFQDIRACLILDISASTITDILGDLDFGKNSIVGFVTADGREVITAGFSEENTDAIFTEQDFYQKAQEADGKSFNEDVVYKDKNYLYLSAKVGETGASVCALIPQATIIGQVAGIKNITIILVLLSSVIAIAVGLLLATGIQKVIRYVIKELNLVAQGNLTVKLKVGRRDEFSILSDGINNMVDNMRGLIEKVKNQSTSVTASSVEVMNASEVFSKATEGITGAIEEIQAGVNQQAEDSQNCLLRMDNLSEKIESVNGKTTEIKSITNNTKGSIEKGMEAIQLLNEKARSTSQITERILSHIEILEKKSQSIGQIVGTINSIAEETNLLSLNASIEAARAGEAGRGFQVVAGEIRKLADQSVHAVQDIETLIMEMQIQTKETVTIASEAEGIVAEQETAVSHTEDSFKDLNIHVEGLIGNVDDIMESIYEMEASRTDTLMAIENISAVSEETAAASTSVNESANHQKTAVDSLNYLARELEENAKALGDAVLKFQV</sequence>
<proteinExistence type="inferred from homology"/>
<accession>A0A6S6QZ35</accession>
<dbReference type="Pfam" id="PF00015">
    <property type="entry name" value="MCPsignal"/>
    <property type="match status" value="1"/>
</dbReference>